<keyword evidence="3" id="KW-1185">Reference proteome</keyword>
<comment type="caution">
    <text evidence="2">The sequence shown here is derived from an EMBL/GenBank/DDBJ whole genome shotgun (WGS) entry which is preliminary data.</text>
</comment>
<gene>
    <name evidence="2" type="ORF">E5672_13725</name>
</gene>
<dbReference type="EMBL" id="SWCO01000008">
    <property type="protein sequence ID" value="TKB02165.1"/>
    <property type="molecule type" value="Genomic_DNA"/>
</dbReference>
<dbReference type="AlphaFoldDB" id="A0A4U0ZE93"/>
<reference evidence="2 3" key="1">
    <citation type="submission" date="2019-04" db="EMBL/GenBank/DDBJ databases">
        <title>Alteromonas portus sp. nov., an alginate lyase-excreting marine bacterium.</title>
        <authorList>
            <person name="Huang H."/>
            <person name="Mo K."/>
            <person name="Bao S."/>
        </authorList>
    </citation>
    <scope>NUCLEOTIDE SEQUENCE [LARGE SCALE GENOMIC DNA]</scope>
    <source>
        <strain evidence="2 3">HB161718</strain>
    </source>
</reference>
<feature type="transmembrane region" description="Helical" evidence="1">
    <location>
        <begin position="140"/>
        <end position="161"/>
    </location>
</feature>
<dbReference type="OrthoDB" id="6331329at2"/>
<keyword evidence="1" id="KW-0472">Membrane</keyword>
<organism evidence="2 3">
    <name type="scientific">Alteromonas portus</name>
    <dbReference type="NCBI Taxonomy" id="2565549"/>
    <lineage>
        <taxon>Bacteria</taxon>
        <taxon>Pseudomonadati</taxon>
        <taxon>Pseudomonadota</taxon>
        <taxon>Gammaproteobacteria</taxon>
        <taxon>Alteromonadales</taxon>
        <taxon>Alteromonadaceae</taxon>
        <taxon>Alteromonas/Salinimonas group</taxon>
        <taxon>Alteromonas</taxon>
    </lineage>
</organism>
<dbReference type="RefSeq" id="WP_136782709.1">
    <property type="nucleotide sequence ID" value="NZ_SWCO01000008.1"/>
</dbReference>
<sequence>MYKRTLLFTILLLIYFSASVLIHEAGHAITGKLFGLGTPIINIWPGIELFPNIGATVSSSGWPERAVGYVSFIPESPRFVVEFNEFPQSLKLPPELKVITNNTHQGNAYLPIVGLMGSGTTFLISLFCTLYLYFAKPNGVYRALVVCGTFLFYDILCYTVFPVFFKMRHLIFIGGSHPEPIICLVNIGVPFEFAVTSVLSICAAQIMALYYLSRKQGLFKLNAPTEEIRPFVIA</sequence>
<dbReference type="Proteomes" id="UP000305471">
    <property type="component" value="Unassembled WGS sequence"/>
</dbReference>
<evidence type="ECO:0000313" key="3">
    <source>
        <dbReference type="Proteomes" id="UP000305471"/>
    </source>
</evidence>
<accession>A0A4U0ZE93</accession>
<protein>
    <submittedName>
        <fullName evidence="2">Uncharacterized protein</fullName>
    </submittedName>
</protein>
<name>A0A4U0ZE93_9ALTE</name>
<feature type="transmembrane region" description="Helical" evidence="1">
    <location>
        <begin position="108"/>
        <end position="133"/>
    </location>
</feature>
<feature type="transmembrane region" description="Helical" evidence="1">
    <location>
        <begin position="193"/>
        <end position="212"/>
    </location>
</feature>
<evidence type="ECO:0000313" key="2">
    <source>
        <dbReference type="EMBL" id="TKB02165.1"/>
    </source>
</evidence>
<keyword evidence="1" id="KW-1133">Transmembrane helix</keyword>
<keyword evidence="1" id="KW-0812">Transmembrane</keyword>
<proteinExistence type="predicted"/>
<evidence type="ECO:0000256" key="1">
    <source>
        <dbReference type="SAM" id="Phobius"/>
    </source>
</evidence>